<dbReference type="EMBL" id="SBII01000001">
    <property type="protein sequence ID" value="RWX03380.1"/>
    <property type="molecule type" value="Genomic_DNA"/>
</dbReference>
<protein>
    <submittedName>
        <fullName evidence="1">Uncharacterized protein</fullName>
    </submittedName>
</protein>
<dbReference type="RefSeq" id="WP_128387936.1">
    <property type="nucleotide sequence ID" value="NZ_SBII01000001.1"/>
</dbReference>
<evidence type="ECO:0000313" key="1">
    <source>
        <dbReference type="EMBL" id="RWX03380.1"/>
    </source>
</evidence>
<dbReference type="Proteomes" id="UP000287527">
    <property type="component" value="Unassembled WGS sequence"/>
</dbReference>
<organism evidence="1 2">
    <name type="scientific">Flavobacterium cerinum</name>
    <dbReference type="NCBI Taxonomy" id="2502784"/>
    <lineage>
        <taxon>Bacteria</taxon>
        <taxon>Pseudomonadati</taxon>
        <taxon>Bacteroidota</taxon>
        <taxon>Flavobacteriia</taxon>
        <taxon>Flavobacteriales</taxon>
        <taxon>Flavobacteriaceae</taxon>
        <taxon>Flavobacterium</taxon>
    </lineage>
</organism>
<proteinExistence type="predicted"/>
<accession>A0A3S3RL85</accession>
<sequence length="105" mass="12715">MTKDDWQKLKKTLSDYRSEFSDEYDKAKGGKNKQIRNNADRNVENIIYRTFSHIKKDNETFELLINSDDPIVRAETYNDFEKPHYFGRDLLEYINRIDEKIKEME</sequence>
<dbReference type="AlphaFoldDB" id="A0A3S3RL85"/>
<reference evidence="1 2" key="1">
    <citation type="submission" date="2019-01" db="EMBL/GenBank/DDBJ databases">
        <title>Flavobacterium sp. nov.,isolated from freshwater.</title>
        <authorList>
            <person name="Zhang R."/>
            <person name="Du Z.-J."/>
        </authorList>
    </citation>
    <scope>NUCLEOTIDE SEQUENCE [LARGE SCALE GENOMIC DNA]</scope>
    <source>
        <strain evidence="1 2">1E403</strain>
    </source>
</reference>
<gene>
    <name evidence="1" type="ORF">EPI11_00175</name>
</gene>
<keyword evidence="2" id="KW-1185">Reference proteome</keyword>
<evidence type="ECO:0000313" key="2">
    <source>
        <dbReference type="Proteomes" id="UP000287527"/>
    </source>
</evidence>
<name>A0A3S3RL85_9FLAO</name>
<comment type="caution">
    <text evidence="1">The sequence shown here is derived from an EMBL/GenBank/DDBJ whole genome shotgun (WGS) entry which is preliminary data.</text>
</comment>